<proteinExistence type="inferred from homology"/>
<keyword evidence="18" id="KW-1185">Reference proteome</keyword>
<evidence type="ECO:0000256" key="7">
    <source>
        <dbReference type="ARBA" id="ARBA00022982"/>
    </source>
</evidence>
<evidence type="ECO:0000313" key="18">
    <source>
        <dbReference type="Proteomes" id="UP000053611"/>
    </source>
</evidence>
<dbReference type="InterPro" id="IPR013112">
    <property type="entry name" value="FAD-bd_8"/>
</dbReference>
<evidence type="ECO:0000256" key="15">
    <source>
        <dbReference type="SAM" id="Phobius"/>
    </source>
</evidence>
<dbReference type="InterPro" id="IPR013130">
    <property type="entry name" value="Fe3_Rdtase_TM_dom"/>
</dbReference>
<comment type="similarity">
    <text evidence="2">Belongs to the ferric reductase (FRE) family.</text>
</comment>
<accession>A0A0J1B040</accession>
<evidence type="ECO:0000256" key="5">
    <source>
        <dbReference type="ARBA" id="ARBA00022475"/>
    </source>
</evidence>
<dbReference type="OrthoDB" id="17725at2759"/>
<keyword evidence="9" id="KW-0560">Oxidoreductase</keyword>
<dbReference type="Pfam" id="PF01794">
    <property type="entry name" value="Ferric_reduct"/>
    <property type="match status" value="1"/>
</dbReference>
<gene>
    <name evidence="17" type="ORF">CC85DRAFT_286980</name>
</gene>
<dbReference type="SFLD" id="SFLDG01168">
    <property type="entry name" value="Ferric_reductase_subgroup_(FRE"/>
    <property type="match status" value="1"/>
</dbReference>
<feature type="transmembrane region" description="Helical" evidence="15">
    <location>
        <begin position="65"/>
        <end position="83"/>
    </location>
</feature>
<dbReference type="GO" id="GO:0052851">
    <property type="term" value="F:ferric-chelate reductase (NADPH) activity"/>
    <property type="evidence" value="ECO:0007669"/>
    <property type="project" value="UniProtKB-EC"/>
</dbReference>
<feature type="transmembrane region" description="Helical" evidence="15">
    <location>
        <begin position="225"/>
        <end position="245"/>
    </location>
</feature>
<dbReference type="PANTHER" id="PTHR32361">
    <property type="entry name" value="FERRIC/CUPRIC REDUCTASE TRANSMEMBRANE COMPONENT"/>
    <property type="match status" value="1"/>
</dbReference>
<feature type="transmembrane region" description="Helical" evidence="15">
    <location>
        <begin position="330"/>
        <end position="354"/>
    </location>
</feature>
<dbReference type="InterPro" id="IPR017927">
    <property type="entry name" value="FAD-bd_FR_type"/>
</dbReference>
<evidence type="ECO:0000256" key="4">
    <source>
        <dbReference type="ARBA" id="ARBA00022448"/>
    </source>
</evidence>
<evidence type="ECO:0000256" key="9">
    <source>
        <dbReference type="ARBA" id="ARBA00023002"/>
    </source>
</evidence>
<comment type="subcellular location">
    <subcellularLocation>
        <location evidence="1">Cell membrane</location>
        <topology evidence="1">Multi-pass membrane protein</topology>
    </subcellularLocation>
</comment>
<dbReference type="GO" id="GO:0006826">
    <property type="term" value="P:iron ion transport"/>
    <property type="evidence" value="ECO:0007669"/>
    <property type="project" value="TreeGrafter"/>
</dbReference>
<dbReference type="InterPro" id="IPR013121">
    <property type="entry name" value="Fe_red_NAD-bd_6"/>
</dbReference>
<feature type="compositionally biased region" description="Polar residues" evidence="14">
    <location>
        <begin position="645"/>
        <end position="655"/>
    </location>
</feature>
<dbReference type="EC" id="1.16.1.9" evidence="3"/>
<reference evidence="17 18" key="1">
    <citation type="submission" date="2015-03" db="EMBL/GenBank/DDBJ databases">
        <title>Genomics and transcriptomics of the oil-accumulating basidiomycete yeast T. oleaginosus allow insights into substrate utilization and the diverse evolutionary trajectories of mating systems in fungi.</title>
        <authorList>
            <consortium name="DOE Joint Genome Institute"/>
            <person name="Kourist R."/>
            <person name="Kracht O."/>
            <person name="Bracharz F."/>
            <person name="Lipzen A."/>
            <person name="Nolan M."/>
            <person name="Ohm R."/>
            <person name="Grigoriev I."/>
            <person name="Sun S."/>
            <person name="Heitman J."/>
            <person name="Bruck T."/>
            <person name="Nowrousian M."/>
        </authorList>
    </citation>
    <scope>NUCLEOTIDE SEQUENCE [LARGE SCALE GENOMIC DNA]</scope>
    <source>
        <strain evidence="17 18">IBC0246</strain>
    </source>
</reference>
<dbReference type="InterPro" id="IPR051410">
    <property type="entry name" value="Ferric/Cupric_Reductase"/>
</dbReference>
<evidence type="ECO:0000256" key="12">
    <source>
        <dbReference type="ARBA" id="ARBA00023180"/>
    </source>
</evidence>
<evidence type="ECO:0000259" key="16">
    <source>
        <dbReference type="PROSITE" id="PS51384"/>
    </source>
</evidence>
<dbReference type="Pfam" id="PF08030">
    <property type="entry name" value="NAD_binding_6"/>
    <property type="match status" value="1"/>
</dbReference>
<dbReference type="InterPro" id="IPR017938">
    <property type="entry name" value="Riboflavin_synthase-like_b-brl"/>
</dbReference>
<dbReference type="Pfam" id="PF08022">
    <property type="entry name" value="FAD_binding_8"/>
    <property type="match status" value="1"/>
</dbReference>
<dbReference type="GeneID" id="28984300"/>
<feature type="region of interest" description="Disordered" evidence="14">
    <location>
        <begin position="641"/>
        <end position="691"/>
    </location>
</feature>
<keyword evidence="7" id="KW-0249">Electron transport</keyword>
<keyword evidence="12" id="KW-0325">Glycoprotein</keyword>
<feature type="domain" description="FAD-binding FR-type" evidence="16">
    <location>
        <begin position="403"/>
        <end position="523"/>
    </location>
</feature>
<keyword evidence="6 15" id="KW-0812">Transmembrane</keyword>
<feature type="compositionally biased region" description="Basic and acidic residues" evidence="14">
    <location>
        <begin position="682"/>
        <end position="691"/>
    </location>
</feature>
<dbReference type="SUPFAM" id="SSF52343">
    <property type="entry name" value="Ferredoxin reductase-like, C-terminal NADP-linked domain"/>
    <property type="match status" value="1"/>
</dbReference>
<feature type="transmembrane region" description="Helical" evidence="15">
    <location>
        <begin position="389"/>
        <end position="406"/>
    </location>
</feature>
<dbReference type="STRING" id="879819.A0A0J1B040"/>
<dbReference type="GO" id="GO:0015677">
    <property type="term" value="P:copper ion import"/>
    <property type="evidence" value="ECO:0007669"/>
    <property type="project" value="TreeGrafter"/>
</dbReference>
<evidence type="ECO:0000256" key="1">
    <source>
        <dbReference type="ARBA" id="ARBA00004651"/>
    </source>
</evidence>
<comment type="catalytic activity">
    <reaction evidence="13">
        <text>2 a Fe(II)-siderophore + NADP(+) + H(+) = 2 a Fe(III)-siderophore + NADPH</text>
        <dbReference type="Rhea" id="RHEA:28795"/>
        <dbReference type="Rhea" id="RHEA-COMP:11342"/>
        <dbReference type="Rhea" id="RHEA-COMP:11344"/>
        <dbReference type="ChEBI" id="CHEBI:15378"/>
        <dbReference type="ChEBI" id="CHEBI:29033"/>
        <dbReference type="ChEBI" id="CHEBI:29034"/>
        <dbReference type="ChEBI" id="CHEBI:57783"/>
        <dbReference type="ChEBI" id="CHEBI:58349"/>
        <dbReference type="EC" id="1.16.1.9"/>
    </reaction>
</comment>
<dbReference type="GO" id="GO:0006879">
    <property type="term" value="P:intracellular iron ion homeostasis"/>
    <property type="evidence" value="ECO:0007669"/>
    <property type="project" value="TreeGrafter"/>
</dbReference>
<dbReference type="EMBL" id="KQ087226">
    <property type="protein sequence ID" value="KLT40949.1"/>
    <property type="molecule type" value="Genomic_DNA"/>
</dbReference>
<keyword evidence="10" id="KW-0406">Ion transport</keyword>
<dbReference type="SFLD" id="SFLDS00052">
    <property type="entry name" value="Ferric_Reductase_Domain"/>
    <property type="match status" value="1"/>
</dbReference>
<evidence type="ECO:0000256" key="10">
    <source>
        <dbReference type="ARBA" id="ARBA00023065"/>
    </source>
</evidence>
<keyword evidence="8 15" id="KW-1133">Transmembrane helix</keyword>
<keyword evidence="5" id="KW-1003">Cell membrane</keyword>
<dbReference type="GO" id="GO:0005886">
    <property type="term" value="C:plasma membrane"/>
    <property type="evidence" value="ECO:0007669"/>
    <property type="project" value="UniProtKB-SubCell"/>
</dbReference>
<evidence type="ECO:0000256" key="3">
    <source>
        <dbReference type="ARBA" id="ARBA00012668"/>
    </source>
</evidence>
<evidence type="ECO:0000256" key="2">
    <source>
        <dbReference type="ARBA" id="ARBA00006278"/>
    </source>
</evidence>
<dbReference type="AlphaFoldDB" id="A0A0J1B040"/>
<feature type="transmembrane region" description="Helical" evidence="15">
    <location>
        <begin position="300"/>
        <end position="318"/>
    </location>
</feature>
<sequence>MSLVIATSSVAAATVSLINNIPSAIASNGPTLASPVEAAPPAASSNLTQIISQQSKEQRLLSRTMPIYLIIACAVMLVIVMLFEHPRFLARWFASMHRPRTPAAEEAARPAYEFDMAHQKRIENATAMPRVVGGGDLNKGWILRRGRANAPPPVASTPTMGTNATNPLKATRSLPAGVQTDRSTLAPPPHIAPITARLPWASFLQREPFANLPWGLHTRADLKTIIVAVVYIVACTLACTYKSVLHPPKARVSGYGSDYARTGSIAMGQAPVAIALGVRGNVIGLLLGKGYNHIRILHKIAGRIVFVGSMLHSVFFFYKWNSIGKLAEKSATPIGVTGIVSFAGVCLITATSIPVFRRYMYGTFKIAHYIGILLFLAGLGAHVKQAVPWVVASAVLYVASIITSMIKTRVAHAELVALGGTCTTLITIPEVTTGWRAGQHVRLRVFGLGFKQSFEAHPFTIASAPDCGGVVLMAKAVGGWTNSLYQLAASGGIAGKARGLEAGVWKQGARVMIEGPYGGPGNTLPLSFSSVCLIAGGSGISHAIGMAQDLISRSPSGVVAARTVDLIWVVRVQQTARAIMPTLNALVEQARDWERKALSMRRRGNDISIPTALRVHIFVTRVPESSPLTLVNEKRMSKWERSSKFFPSSVPNSAQGHGDDDEMEDLDDDSVDPHSNSSSSDGHADSVGHDSDWCVDPKRDFEHSFPPRRQVSAAEKTKADWLQRNPSNAAIARLHERMTDWTRPMSALSAYRGRPEFKTVINTIVEETLGRHGRAIIEPTGVFVTTCGPEYMVTDSHEAVRTVEPWKARAAGGVEFEGEFFGF</sequence>
<dbReference type="Gene3D" id="3.40.50.80">
    <property type="entry name" value="Nucleotide-binding domain of ferredoxin-NADP reductase (FNR) module"/>
    <property type="match status" value="1"/>
</dbReference>
<organism evidence="17 18">
    <name type="scientific">Cutaneotrichosporon oleaginosum</name>
    <dbReference type="NCBI Taxonomy" id="879819"/>
    <lineage>
        <taxon>Eukaryota</taxon>
        <taxon>Fungi</taxon>
        <taxon>Dikarya</taxon>
        <taxon>Basidiomycota</taxon>
        <taxon>Agaricomycotina</taxon>
        <taxon>Tremellomycetes</taxon>
        <taxon>Trichosporonales</taxon>
        <taxon>Trichosporonaceae</taxon>
        <taxon>Cutaneotrichosporon</taxon>
    </lineage>
</organism>
<dbReference type="CDD" id="cd06186">
    <property type="entry name" value="NOX_Duox_like_FAD_NADP"/>
    <property type="match status" value="1"/>
</dbReference>
<dbReference type="PROSITE" id="PS51384">
    <property type="entry name" value="FAD_FR"/>
    <property type="match status" value="1"/>
</dbReference>
<feature type="transmembrane region" description="Helical" evidence="15">
    <location>
        <begin position="366"/>
        <end position="383"/>
    </location>
</feature>
<dbReference type="Proteomes" id="UP000053611">
    <property type="component" value="Unassembled WGS sequence"/>
</dbReference>
<keyword evidence="11 15" id="KW-0472">Membrane</keyword>
<evidence type="ECO:0000256" key="11">
    <source>
        <dbReference type="ARBA" id="ARBA00023136"/>
    </source>
</evidence>
<keyword evidence="4" id="KW-0813">Transport</keyword>
<dbReference type="RefSeq" id="XP_018277440.1">
    <property type="nucleotide sequence ID" value="XM_018423697.1"/>
</dbReference>
<evidence type="ECO:0000256" key="13">
    <source>
        <dbReference type="ARBA" id="ARBA00048483"/>
    </source>
</evidence>
<evidence type="ECO:0000256" key="14">
    <source>
        <dbReference type="SAM" id="MobiDB-lite"/>
    </source>
</evidence>
<feature type="compositionally biased region" description="Acidic residues" evidence="14">
    <location>
        <begin position="659"/>
        <end position="670"/>
    </location>
</feature>
<protein>
    <recommendedName>
        <fullName evidence="3">ferric-chelate reductase (NADPH)</fullName>
        <ecNumber evidence="3">1.16.1.9</ecNumber>
    </recommendedName>
</protein>
<evidence type="ECO:0000313" key="17">
    <source>
        <dbReference type="EMBL" id="KLT40949.1"/>
    </source>
</evidence>
<name>A0A0J1B040_9TREE</name>
<dbReference type="SUPFAM" id="SSF63380">
    <property type="entry name" value="Riboflavin synthase domain-like"/>
    <property type="match status" value="1"/>
</dbReference>
<evidence type="ECO:0000256" key="6">
    <source>
        <dbReference type="ARBA" id="ARBA00022692"/>
    </source>
</evidence>
<dbReference type="InterPro" id="IPR039261">
    <property type="entry name" value="FNR_nucleotide-bd"/>
</dbReference>
<evidence type="ECO:0000256" key="8">
    <source>
        <dbReference type="ARBA" id="ARBA00022989"/>
    </source>
</evidence>
<dbReference type="PANTHER" id="PTHR32361:SF9">
    <property type="entry name" value="FERRIC REDUCTASE TRANSMEMBRANE COMPONENT 3-RELATED"/>
    <property type="match status" value="1"/>
</dbReference>
<feature type="transmembrane region" description="Helical" evidence="15">
    <location>
        <begin position="265"/>
        <end position="288"/>
    </location>
</feature>